<dbReference type="EMBL" id="JAOTML010000003">
    <property type="protein sequence ID" value="MCY3053119.1"/>
    <property type="molecule type" value="Genomic_DNA"/>
</dbReference>
<keyword evidence="13" id="KW-1185">Reference proteome</keyword>
<evidence type="ECO:0000313" key="10">
    <source>
        <dbReference type="EMBL" id="MCY3053119.1"/>
    </source>
</evidence>
<reference evidence="10" key="2">
    <citation type="submission" date="2022-09" db="EMBL/GenBank/DDBJ databases">
        <title>Aerococcus urinae taxonomy study.</title>
        <authorList>
            <person name="Christensen J."/>
            <person name="Senneby E."/>
        </authorList>
    </citation>
    <scope>NUCLEOTIDE SEQUENCE</scope>
    <source>
        <strain evidence="10">NLD-066-U95</strain>
    </source>
</reference>
<dbReference type="Proteomes" id="UP000594771">
    <property type="component" value="Chromosome"/>
</dbReference>
<dbReference type="Proteomes" id="UP001069145">
    <property type="component" value="Unassembled WGS sequence"/>
</dbReference>
<feature type="transmembrane region" description="Helical" evidence="8">
    <location>
        <begin position="26"/>
        <end position="50"/>
    </location>
</feature>
<comment type="subcellular location">
    <subcellularLocation>
        <location evidence="1 8">Cell membrane</location>
        <topology evidence="1 8">Multi-pass membrane protein</topology>
    </subcellularLocation>
</comment>
<feature type="transmembrane region" description="Helical" evidence="8">
    <location>
        <begin position="71"/>
        <end position="88"/>
    </location>
</feature>
<feature type="transmembrane region" description="Helical" evidence="8">
    <location>
        <begin position="197"/>
        <end position="216"/>
    </location>
</feature>
<keyword evidence="6 8" id="KW-1133">Transmembrane helix</keyword>
<dbReference type="InterPro" id="IPR035906">
    <property type="entry name" value="MetI-like_sf"/>
</dbReference>
<evidence type="ECO:0000256" key="7">
    <source>
        <dbReference type="ARBA" id="ARBA00023136"/>
    </source>
</evidence>
<dbReference type="CDD" id="cd06261">
    <property type="entry name" value="TM_PBP2"/>
    <property type="match status" value="1"/>
</dbReference>
<evidence type="ECO:0000256" key="5">
    <source>
        <dbReference type="ARBA" id="ARBA00022692"/>
    </source>
</evidence>
<dbReference type="GO" id="GO:0005886">
    <property type="term" value="C:plasma membrane"/>
    <property type="evidence" value="ECO:0007669"/>
    <property type="project" value="UniProtKB-SubCell"/>
</dbReference>
<feature type="domain" description="ABC transmembrane type-1" evidence="9">
    <location>
        <begin position="22"/>
        <end position="216"/>
    </location>
</feature>
<keyword evidence="5 8" id="KW-0812">Transmembrane</keyword>
<evidence type="ECO:0000313" key="12">
    <source>
        <dbReference type="Proteomes" id="UP000594771"/>
    </source>
</evidence>
<dbReference type="PANTHER" id="PTHR30450:SF1">
    <property type="entry name" value="D-METHIONINE TRANSPORT SYSTEM PERMEASE PROTEIN METI-RELATED"/>
    <property type="match status" value="1"/>
</dbReference>
<evidence type="ECO:0000256" key="2">
    <source>
        <dbReference type="ARBA" id="ARBA00007069"/>
    </source>
</evidence>
<keyword evidence="7 8" id="KW-0472">Membrane</keyword>
<dbReference type="GO" id="GO:0048473">
    <property type="term" value="P:D-methionine transmembrane transport"/>
    <property type="evidence" value="ECO:0007669"/>
    <property type="project" value="TreeGrafter"/>
</dbReference>
<dbReference type="OrthoDB" id="9793490at2"/>
<evidence type="ECO:0000313" key="13">
    <source>
        <dbReference type="Proteomes" id="UP001069145"/>
    </source>
</evidence>
<dbReference type="KEGG" id="aun:AWM73_02575"/>
<gene>
    <name evidence="11" type="ORF">I6G68_07475</name>
    <name evidence="10" type="ORF">ODY43_03865</name>
</gene>
<dbReference type="RefSeq" id="WP_060777954.1">
    <property type="nucleotide sequence ID" value="NZ_CAJHLF010000003.1"/>
</dbReference>
<proteinExistence type="inferred from homology"/>
<sequence length="225" mass="24107">MEFLEKIMPNVVAISDQFVEATWETLFMTVITCLFAFAIGLVVGVFLVLYMPGGLKENKAVYNVLDKVVNIGRSIPFVILIALLGGFTRLIMGTAIGTAGALVPLIVGTIPFYARQVQNALLEIDPGVIEAALAMGSTTTEIVSRVYLKEAIPGLIRVSALTVINVIGLTAMAGVVGGGGLGDLAINRGYQRYQNDVILVATLLILIMVFISQAVADRLVKHFEH</sequence>
<dbReference type="InterPro" id="IPR051322">
    <property type="entry name" value="AA_ABC_Transporter_Permease"/>
</dbReference>
<comment type="similarity">
    <text evidence="2">Belongs to the binding-protein-dependent transport system permease family. CysTW subfamily.</text>
</comment>
<evidence type="ECO:0000313" key="11">
    <source>
        <dbReference type="EMBL" id="QPS01198.1"/>
    </source>
</evidence>
<accession>A0A0X8FDR5</accession>
<evidence type="ECO:0000256" key="3">
    <source>
        <dbReference type="ARBA" id="ARBA00022448"/>
    </source>
</evidence>
<dbReference type="GeneID" id="35767701"/>
<feature type="transmembrane region" description="Helical" evidence="8">
    <location>
        <begin position="155"/>
        <end position="177"/>
    </location>
</feature>
<dbReference type="EMBL" id="CP065662">
    <property type="protein sequence ID" value="QPS01198.1"/>
    <property type="molecule type" value="Genomic_DNA"/>
</dbReference>
<evidence type="ECO:0000256" key="4">
    <source>
        <dbReference type="ARBA" id="ARBA00022475"/>
    </source>
</evidence>
<evidence type="ECO:0000256" key="1">
    <source>
        <dbReference type="ARBA" id="ARBA00004651"/>
    </source>
</evidence>
<evidence type="ECO:0000256" key="6">
    <source>
        <dbReference type="ARBA" id="ARBA00022989"/>
    </source>
</evidence>
<protein>
    <submittedName>
        <fullName evidence="11">ABC transporter permease</fullName>
    </submittedName>
</protein>
<evidence type="ECO:0000256" key="8">
    <source>
        <dbReference type="RuleBase" id="RU363032"/>
    </source>
</evidence>
<feature type="transmembrane region" description="Helical" evidence="8">
    <location>
        <begin position="94"/>
        <end position="114"/>
    </location>
</feature>
<organism evidence="11 12">
    <name type="scientific">Aerococcus urinae</name>
    <dbReference type="NCBI Taxonomy" id="1376"/>
    <lineage>
        <taxon>Bacteria</taxon>
        <taxon>Bacillati</taxon>
        <taxon>Bacillota</taxon>
        <taxon>Bacilli</taxon>
        <taxon>Lactobacillales</taxon>
        <taxon>Aerococcaceae</taxon>
        <taxon>Aerococcus</taxon>
    </lineage>
</organism>
<dbReference type="FunFam" id="1.10.3720.10:FF:000002">
    <property type="entry name" value="D-methionine ABC transporter permease MetI"/>
    <property type="match status" value="1"/>
</dbReference>
<reference evidence="11 12" key="1">
    <citation type="submission" date="2020-12" db="EMBL/GenBank/DDBJ databases">
        <title>FDA dAtabase for Regulatory Grade micrObial Sequences (FDA-ARGOS): Supporting development and validation of Infectious Disease Dx tests.</title>
        <authorList>
            <person name="Sproer C."/>
            <person name="Gronow S."/>
            <person name="Severitt S."/>
            <person name="Schroder I."/>
            <person name="Tallon L."/>
            <person name="Sadzewicz L."/>
            <person name="Zhao X."/>
            <person name="Boylan J."/>
            <person name="Ott S."/>
            <person name="Bowen H."/>
            <person name="Vavikolanu K."/>
            <person name="Mehta A."/>
            <person name="Aluvathingal J."/>
            <person name="Nadendla S."/>
            <person name="Lowell S."/>
            <person name="Myers T."/>
            <person name="Yan Y."/>
            <person name="Sichtig H."/>
        </authorList>
    </citation>
    <scope>NUCLEOTIDE SEQUENCE [LARGE SCALE GENOMIC DNA]</scope>
    <source>
        <strain evidence="11 12">FDAARGOS_911</strain>
    </source>
</reference>
<dbReference type="AlphaFoldDB" id="A0A0X8FDR5"/>
<dbReference type="PANTHER" id="PTHR30450">
    <property type="entry name" value="ABC TRANSPORTER PERMEASE"/>
    <property type="match status" value="1"/>
</dbReference>
<dbReference type="Gene3D" id="1.10.3720.10">
    <property type="entry name" value="MetI-like"/>
    <property type="match status" value="1"/>
</dbReference>
<name>A0A0X8FDR5_9LACT</name>
<dbReference type="SUPFAM" id="SSF161098">
    <property type="entry name" value="MetI-like"/>
    <property type="match status" value="1"/>
</dbReference>
<keyword evidence="4" id="KW-1003">Cell membrane</keyword>
<dbReference type="PROSITE" id="PS50928">
    <property type="entry name" value="ABC_TM1"/>
    <property type="match status" value="1"/>
</dbReference>
<dbReference type="Pfam" id="PF00528">
    <property type="entry name" value="BPD_transp_1"/>
    <property type="match status" value="1"/>
</dbReference>
<keyword evidence="3 8" id="KW-0813">Transport</keyword>
<evidence type="ECO:0000259" key="9">
    <source>
        <dbReference type="PROSITE" id="PS50928"/>
    </source>
</evidence>
<dbReference type="InterPro" id="IPR000515">
    <property type="entry name" value="MetI-like"/>
</dbReference>